<organism evidence="1">
    <name type="scientific">Rhizophora mucronata</name>
    <name type="common">Asiatic mangrove</name>
    <dbReference type="NCBI Taxonomy" id="61149"/>
    <lineage>
        <taxon>Eukaryota</taxon>
        <taxon>Viridiplantae</taxon>
        <taxon>Streptophyta</taxon>
        <taxon>Embryophyta</taxon>
        <taxon>Tracheophyta</taxon>
        <taxon>Spermatophyta</taxon>
        <taxon>Magnoliopsida</taxon>
        <taxon>eudicotyledons</taxon>
        <taxon>Gunneridae</taxon>
        <taxon>Pentapetalae</taxon>
        <taxon>rosids</taxon>
        <taxon>fabids</taxon>
        <taxon>Malpighiales</taxon>
        <taxon>Rhizophoraceae</taxon>
        <taxon>Rhizophora</taxon>
    </lineage>
</organism>
<sequence length="40" mass="4743">MSNSDFLPPRIILRKLSFMSILHLDFKLRKSLFNTTSNFL</sequence>
<evidence type="ECO:0000313" key="1">
    <source>
        <dbReference type="EMBL" id="MBX69103.1"/>
    </source>
</evidence>
<proteinExistence type="predicted"/>
<name>A0A2P2QQ48_RHIMU</name>
<protein>
    <submittedName>
        <fullName evidence="1">Uncharacterized protein</fullName>
    </submittedName>
</protein>
<dbReference type="EMBL" id="GGEC01088619">
    <property type="protein sequence ID" value="MBX69103.1"/>
    <property type="molecule type" value="Transcribed_RNA"/>
</dbReference>
<accession>A0A2P2QQ48</accession>
<dbReference type="AlphaFoldDB" id="A0A2P2QQ48"/>
<reference evidence="1" key="1">
    <citation type="submission" date="2018-02" db="EMBL/GenBank/DDBJ databases">
        <title>Rhizophora mucronata_Transcriptome.</title>
        <authorList>
            <person name="Meera S.P."/>
            <person name="Sreeshan A."/>
            <person name="Augustine A."/>
        </authorList>
    </citation>
    <scope>NUCLEOTIDE SEQUENCE</scope>
    <source>
        <tissue evidence="1">Leaf</tissue>
    </source>
</reference>